<protein>
    <submittedName>
        <fullName evidence="5">LuxR C-terminal-related transcriptional regulator</fullName>
    </submittedName>
</protein>
<dbReference type="SUPFAM" id="SSF46894">
    <property type="entry name" value="C-terminal effector domain of the bipartite response regulators"/>
    <property type="match status" value="1"/>
</dbReference>
<keyword evidence="6" id="KW-1185">Reference proteome</keyword>
<dbReference type="Proteomes" id="UP001596208">
    <property type="component" value="Unassembled WGS sequence"/>
</dbReference>
<keyword evidence="2" id="KW-0238">DNA-binding</keyword>
<dbReference type="Pfam" id="PF00196">
    <property type="entry name" value="GerE"/>
    <property type="match status" value="1"/>
</dbReference>
<dbReference type="InterPro" id="IPR036388">
    <property type="entry name" value="WH-like_DNA-bd_sf"/>
</dbReference>
<organism evidence="5 6">
    <name type="scientific">Streptomyces mutomycini</name>
    <dbReference type="NCBI Taxonomy" id="284036"/>
    <lineage>
        <taxon>Bacteria</taxon>
        <taxon>Bacillati</taxon>
        <taxon>Actinomycetota</taxon>
        <taxon>Actinomycetes</taxon>
        <taxon>Kitasatosporales</taxon>
        <taxon>Streptomycetaceae</taxon>
        <taxon>Streptomyces</taxon>
    </lineage>
</organism>
<feature type="domain" description="HTH luxR-type" evidence="4">
    <location>
        <begin position="843"/>
        <end position="908"/>
    </location>
</feature>
<dbReference type="PANTHER" id="PTHR43214">
    <property type="entry name" value="TWO-COMPONENT RESPONSE REGULATOR"/>
    <property type="match status" value="1"/>
</dbReference>
<dbReference type="SMART" id="SM00421">
    <property type="entry name" value="HTH_LUXR"/>
    <property type="match status" value="1"/>
</dbReference>
<dbReference type="RefSeq" id="WP_065848787.1">
    <property type="nucleotide sequence ID" value="NZ_JBHSKI010000003.1"/>
</dbReference>
<dbReference type="EMBL" id="JBHSKI010000003">
    <property type="protein sequence ID" value="MFC5171008.1"/>
    <property type="molecule type" value="Genomic_DNA"/>
</dbReference>
<evidence type="ECO:0000259" key="4">
    <source>
        <dbReference type="PROSITE" id="PS50043"/>
    </source>
</evidence>
<comment type="caution">
    <text evidence="5">The sequence shown here is derived from an EMBL/GenBank/DDBJ whole genome shotgun (WGS) entry which is preliminary data.</text>
</comment>
<dbReference type="Gene3D" id="1.10.10.10">
    <property type="entry name" value="Winged helix-like DNA-binding domain superfamily/Winged helix DNA-binding domain"/>
    <property type="match status" value="1"/>
</dbReference>
<dbReference type="InterPro" id="IPR039420">
    <property type="entry name" value="WalR-like"/>
</dbReference>
<evidence type="ECO:0000313" key="5">
    <source>
        <dbReference type="EMBL" id="MFC5171008.1"/>
    </source>
</evidence>
<keyword evidence="1" id="KW-0805">Transcription regulation</keyword>
<evidence type="ECO:0000256" key="1">
    <source>
        <dbReference type="ARBA" id="ARBA00023015"/>
    </source>
</evidence>
<dbReference type="PROSITE" id="PS50043">
    <property type="entry name" value="HTH_LUXR_2"/>
    <property type="match status" value="1"/>
</dbReference>
<dbReference type="PRINTS" id="PR00038">
    <property type="entry name" value="HTHLUXR"/>
</dbReference>
<dbReference type="InterPro" id="IPR016032">
    <property type="entry name" value="Sig_transdc_resp-reg_C-effctor"/>
</dbReference>
<reference evidence="6" key="1">
    <citation type="journal article" date="2019" name="Int. J. Syst. Evol. Microbiol.">
        <title>The Global Catalogue of Microorganisms (GCM) 10K type strain sequencing project: providing services to taxonomists for standard genome sequencing and annotation.</title>
        <authorList>
            <consortium name="The Broad Institute Genomics Platform"/>
            <consortium name="The Broad Institute Genome Sequencing Center for Infectious Disease"/>
            <person name="Wu L."/>
            <person name="Ma J."/>
        </authorList>
    </citation>
    <scope>NUCLEOTIDE SEQUENCE [LARGE SCALE GENOMIC DNA]</scope>
    <source>
        <strain evidence="6">CGMCC 4.1721</strain>
    </source>
</reference>
<evidence type="ECO:0000313" key="6">
    <source>
        <dbReference type="Proteomes" id="UP001596208"/>
    </source>
</evidence>
<keyword evidence="3" id="KW-0804">Transcription</keyword>
<sequence length="914" mass="97180">MVRTRAAIKGRDQELALLRASLAAGGGRLIVLKGPVGIGRTALLDEADRLLRLAGVRVLPVRLGAAPGPEGRDDDAFALAPLVRAVREQFERFEDAGPAESLGTLARLSDAAGQDTAGWMPAMVAALDSLFHRICRPGRTAVLADDAHAVPEPAPMLTAARRSGCLVLATCEESAQYARGLAELLAAADQVITLGPLPDDIAESLACRASGSRLDEAVPDILRTALGPLFGNPGTVLSTLDDLRRRGRLTAFRGRLCLRTPSEPIELPEGHHLLRRVAALGEPAARLLSSVAVWNGIGVDDLPLLAEVTGTGLTDCGRLLDQLIDAEVLVADPAGRVTCRCPALAASATGRPGAHRGVALHASIAGRLLARHRQGVAVDPAALADHLAHGGTAVAPEPHTVTWLLDLAADAEPERPERAALWCAAALRHLPPGEPEHARALTRLLNLAVRTGRYGLLRGVLTQYAEHGCAPGSLAQMRLAAVLVALHSGEPPAEEAVRSLLDKGITGREPIGFAQWWFGRQPPPDGVAVKDGPTGLAGAQELFSADQMELLSTALTGDPGACERVWRNSGRTVPSAKLGQLHRGAAVVDVAAVTRLVLGARYRLPVTGVLGAYRRAVHGYIGADWSQAMSAARELELSDSQDTLVHHAARLIAADICGMRGEPRQAALWLADVAPVPRLAVMRAWVRIGALSRTGDDRRVAPLAVQLSRRLREAGLHAGLHLLLMRAVQIASFADDHDGATSLLDEFALLHREAGTDTMEGLVLARGLVYRDVRLARAASDLTRNRGDLASLMESCLAIARFAEDPRPWLREAHGLATRCGASSVMGRVRAVTRERGVPAPRARGRREALAATERRIIELIGEGLTNRQIALRLQASEKTVENYLTRLFARTGCRSRVELAAASLGGRLRQPSP</sequence>
<proteinExistence type="predicted"/>
<dbReference type="PANTHER" id="PTHR43214:SF41">
    <property type="entry name" value="NITRATE_NITRITE RESPONSE REGULATOR PROTEIN NARP"/>
    <property type="match status" value="1"/>
</dbReference>
<dbReference type="SUPFAM" id="SSF52540">
    <property type="entry name" value="P-loop containing nucleoside triphosphate hydrolases"/>
    <property type="match status" value="1"/>
</dbReference>
<evidence type="ECO:0000256" key="2">
    <source>
        <dbReference type="ARBA" id="ARBA00023125"/>
    </source>
</evidence>
<accession>A0ABW0B1F3</accession>
<evidence type="ECO:0000256" key="3">
    <source>
        <dbReference type="ARBA" id="ARBA00023163"/>
    </source>
</evidence>
<gene>
    <name evidence="5" type="ORF">ACFPRK_10450</name>
</gene>
<dbReference type="InterPro" id="IPR000792">
    <property type="entry name" value="Tscrpt_reg_LuxR_C"/>
</dbReference>
<name>A0ABW0B1F3_9ACTN</name>
<dbReference type="CDD" id="cd06170">
    <property type="entry name" value="LuxR_C_like"/>
    <property type="match status" value="1"/>
</dbReference>
<dbReference type="InterPro" id="IPR027417">
    <property type="entry name" value="P-loop_NTPase"/>
</dbReference>